<dbReference type="Proteomes" id="UP000295444">
    <property type="component" value="Unassembled WGS sequence"/>
</dbReference>
<gene>
    <name evidence="3" type="ORF">EV186_1011912</name>
</gene>
<feature type="compositionally biased region" description="Basic and acidic residues" evidence="1">
    <location>
        <begin position="301"/>
        <end position="311"/>
    </location>
</feature>
<evidence type="ECO:0000313" key="3">
    <source>
        <dbReference type="EMBL" id="TDQ05934.1"/>
    </source>
</evidence>
<reference evidence="3 4" key="1">
    <citation type="submission" date="2019-03" db="EMBL/GenBank/DDBJ databases">
        <title>Genomic Encyclopedia of Type Strains, Phase IV (KMG-IV): sequencing the most valuable type-strain genomes for metagenomic binning, comparative biology and taxonomic classification.</title>
        <authorList>
            <person name="Goeker M."/>
        </authorList>
    </citation>
    <scope>NUCLEOTIDE SEQUENCE [LARGE SCALE GENOMIC DNA]</scope>
    <source>
        <strain evidence="3 4">DSM 45361</strain>
    </source>
</reference>
<evidence type="ECO:0000256" key="2">
    <source>
        <dbReference type="SAM" id="Phobius"/>
    </source>
</evidence>
<dbReference type="RefSeq" id="WP_133848599.1">
    <property type="nucleotide sequence ID" value="NZ_SNXZ01000001.1"/>
</dbReference>
<dbReference type="EMBL" id="SNXZ01000001">
    <property type="protein sequence ID" value="TDQ05934.1"/>
    <property type="molecule type" value="Genomic_DNA"/>
</dbReference>
<name>A0A4R6SPI0_LABRH</name>
<keyword evidence="2" id="KW-0812">Transmembrane</keyword>
<proteinExistence type="predicted"/>
<protein>
    <submittedName>
        <fullName evidence="3">Uncharacterized protein</fullName>
    </submittedName>
</protein>
<comment type="caution">
    <text evidence="3">The sequence shown here is derived from an EMBL/GenBank/DDBJ whole genome shotgun (WGS) entry which is preliminary data.</text>
</comment>
<keyword evidence="2" id="KW-1133">Transmembrane helix</keyword>
<keyword evidence="2" id="KW-0472">Membrane</keyword>
<accession>A0A4R6SPI0</accession>
<dbReference type="AlphaFoldDB" id="A0A4R6SPI0"/>
<feature type="region of interest" description="Disordered" evidence="1">
    <location>
        <begin position="291"/>
        <end position="311"/>
    </location>
</feature>
<sequence length="311" mass="34116">MKRILGLPRWLVGGLAVGILLSYLFFANPPKPEHVPSPLVGPIIEGLRTTSVYAAPGAPPLVDVARARHVIGDRPIVVAVLDRTPLPHENMSLERQNLCEDVADATPTNIVMVFAQDSREYGSSICMGPEFSNPTNPVDADDFDLGLTVAAETAWEYRATATNLTPQIEEYVLAFDAQAAKKYPEFVPRRAIVPPAPPTASALQTRQIVLAIVGLIVAVIAVFALLQLVVRLVRRRQDLRAANDSRTVAMTARLNRLADNVLRPDKPRGADDAAHQAEVARRYLLALQQFEQDGPNDETETQVRELEELVK</sequence>
<dbReference type="OrthoDB" id="3372801at2"/>
<feature type="transmembrane region" description="Helical" evidence="2">
    <location>
        <begin position="208"/>
        <end position="230"/>
    </location>
</feature>
<evidence type="ECO:0000256" key="1">
    <source>
        <dbReference type="SAM" id="MobiDB-lite"/>
    </source>
</evidence>
<organism evidence="3 4">
    <name type="scientific">Labedaea rhizosphaerae</name>
    <dbReference type="NCBI Taxonomy" id="598644"/>
    <lineage>
        <taxon>Bacteria</taxon>
        <taxon>Bacillati</taxon>
        <taxon>Actinomycetota</taxon>
        <taxon>Actinomycetes</taxon>
        <taxon>Pseudonocardiales</taxon>
        <taxon>Pseudonocardiaceae</taxon>
        <taxon>Labedaea</taxon>
    </lineage>
</organism>
<evidence type="ECO:0000313" key="4">
    <source>
        <dbReference type="Proteomes" id="UP000295444"/>
    </source>
</evidence>
<keyword evidence="4" id="KW-1185">Reference proteome</keyword>
<feature type="transmembrane region" description="Helical" evidence="2">
    <location>
        <begin position="7"/>
        <end position="26"/>
    </location>
</feature>